<name>A0A0D2LIH0_9CHLO</name>
<dbReference type="RefSeq" id="XP_013890839.1">
    <property type="nucleotide sequence ID" value="XM_014035385.1"/>
</dbReference>
<evidence type="ECO:0000313" key="3">
    <source>
        <dbReference type="Proteomes" id="UP000054498"/>
    </source>
</evidence>
<evidence type="ECO:0000313" key="2">
    <source>
        <dbReference type="EMBL" id="KIY91819.1"/>
    </source>
</evidence>
<dbReference type="EMBL" id="KK106254">
    <property type="protein sequence ID" value="KIY91819.1"/>
    <property type="molecule type" value="Genomic_DNA"/>
</dbReference>
<dbReference type="PANTHER" id="PTHR43081">
    <property type="entry name" value="ADENYLATE CYCLASE, TERMINAL-DIFFERENTIATION SPECIFIC-RELATED"/>
    <property type="match status" value="1"/>
</dbReference>
<dbReference type="STRING" id="145388.A0A0D2LIH0"/>
<accession>A0A0D2LIH0</accession>
<organism evidence="2 3">
    <name type="scientific">Monoraphidium neglectum</name>
    <dbReference type="NCBI Taxonomy" id="145388"/>
    <lineage>
        <taxon>Eukaryota</taxon>
        <taxon>Viridiplantae</taxon>
        <taxon>Chlorophyta</taxon>
        <taxon>core chlorophytes</taxon>
        <taxon>Chlorophyceae</taxon>
        <taxon>CS clade</taxon>
        <taxon>Sphaeropleales</taxon>
        <taxon>Selenastraceae</taxon>
        <taxon>Monoraphidium</taxon>
    </lineage>
</organism>
<reference evidence="2 3" key="1">
    <citation type="journal article" date="2013" name="BMC Genomics">
        <title>Reconstruction of the lipid metabolism for the microalga Monoraphidium neglectum from its genome sequence reveals characteristics suitable for biofuel production.</title>
        <authorList>
            <person name="Bogen C."/>
            <person name="Al-Dilaimi A."/>
            <person name="Albersmeier A."/>
            <person name="Wichmann J."/>
            <person name="Grundmann M."/>
            <person name="Rupp O."/>
            <person name="Lauersen K.J."/>
            <person name="Blifernez-Klassen O."/>
            <person name="Kalinowski J."/>
            <person name="Goesmann A."/>
            <person name="Mussgnug J.H."/>
            <person name="Kruse O."/>
        </authorList>
    </citation>
    <scope>NUCLEOTIDE SEQUENCE [LARGE SCALE GENOMIC DNA]</scope>
    <source>
        <strain evidence="2 3">SAG 48.87</strain>
    </source>
</reference>
<protein>
    <recommendedName>
        <fullName evidence="4">Guanylate cyclase domain-containing protein</fullName>
    </recommendedName>
</protein>
<dbReference type="OrthoDB" id="552043at2759"/>
<dbReference type="InterPro" id="IPR029787">
    <property type="entry name" value="Nucleotide_cyclase"/>
</dbReference>
<evidence type="ECO:0008006" key="4">
    <source>
        <dbReference type="Google" id="ProtNLM"/>
    </source>
</evidence>
<gene>
    <name evidence="2" type="ORF">MNEG_16144</name>
</gene>
<dbReference type="KEGG" id="mng:MNEG_16144"/>
<dbReference type="PANTHER" id="PTHR43081:SF1">
    <property type="entry name" value="ADENYLATE CYCLASE, TERMINAL-DIFFERENTIATION SPECIFIC"/>
    <property type="match status" value="1"/>
</dbReference>
<feature type="compositionally biased region" description="Gly residues" evidence="1">
    <location>
        <begin position="148"/>
        <end position="169"/>
    </location>
</feature>
<proteinExistence type="predicted"/>
<keyword evidence="3" id="KW-1185">Reference proteome</keyword>
<dbReference type="InterPro" id="IPR050697">
    <property type="entry name" value="Adenylyl/Guanylyl_Cyclase_3/4"/>
</dbReference>
<feature type="region of interest" description="Disordered" evidence="1">
    <location>
        <begin position="132"/>
        <end position="178"/>
    </location>
</feature>
<dbReference type="SUPFAM" id="SSF55073">
    <property type="entry name" value="Nucleotide cyclase"/>
    <property type="match status" value="1"/>
</dbReference>
<dbReference type="Proteomes" id="UP000054498">
    <property type="component" value="Unassembled WGS sequence"/>
</dbReference>
<dbReference type="GeneID" id="25733875"/>
<dbReference type="Gene3D" id="3.30.70.1230">
    <property type="entry name" value="Nucleotide cyclase"/>
    <property type="match status" value="2"/>
</dbReference>
<sequence length="268" mass="27934">MTRFYGYEVSTEGDAFLVAFHEPFDAAAWCLAVQIALHYAPWPERLLLHKNSSVETAASLLQKRSARRQRWQEKLADSGQAAAATAAAVAAGGGGAGGVPAARDQAGAPGPLGPREHAAAVRELEGSIGSLTDSGPLLAAAGEHEGDSGGADGGAGAEDGLGPLQGGGRWSQPFEPHSPSKVPLGALFRGLRVRMSLATGRAEDVRLHTVTQRHEYGGSVLRRVQAVAETPHGGQVIMDPDTFQGIHARLPELGGAVLDATQKFCERL</sequence>
<evidence type="ECO:0000256" key="1">
    <source>
        <dbReference type="SAM" id="MobiDB-lite"/>
    </source>
</evidence>
<feature type="region of interest" description="Disordered" evidence="1">
    <location>
        <begin position="93"/>
        <end position="115"/>
    </location>
</feature>
<dbReference type="AlphaFoldDB" id="A0A0D2LIH0"/>